<dbReference type="CDD" id="cd07716">
    <property type="entry name" value="RNaseZ_short-form-like_MBL-fold"/>
    <property type="match status" value="1"/>
</dbReference>
<dbReference type="Proteomes" id="UP000315389">
    <property type="component" value="Unassembled WGS sequence"/>
</dbReference>
<organism evidence="2 3">
    <name type="scientific">Rarobacter faecitabidus</name>
    <dbReference type="NCBI Taxonomy" id="13243"/>
    <lineage>
        <taxon>Bacteria</taxon>
        <taxon>Bacillati</taxon>
        <taxon>Actinomycetota</taxon>
        <taxon>Actinomycetes</taxon>
        <taxon>Micrococcales</taxon>
        <taxon>Rarobacteraceae</taxon>
        <taxon>Rarobacter</taxon>
    </lineage>
</organism>
<dbReference type="GO" id="GO:0042781">
    <property type="term" value="F:3'-tRNA processing endoribonuclease activity"/>
    <property type="evidence" value="ECO:0007669"/>
    <property type="project" value="TreeGrafter"/>
</dbReference>
<dbReference type="InterPro" id="IPR036866">
    <property type="entry name" value="RibonucZ/Hydroxyglut_hydro"/>
</dbReference>
<dbReference type="Pfam" id="PF12706">
    <property type="entry name" value="Lactamase_B_2"/>
    <property type="match status" value="1"/>
</dbReference>
<dbReference type="SUPFAM" id="SSF56281">
    <property type="entry name" value="Metallo-hydrolase/oxidoreductase"/>
    <property type="match status" value="1"/>
</dbReference>
<dbReference type="OrthoDB" id="9800940at2"/>
<proteinExistence type="predicted"/>
<keyword evidence="3" id="KW-1185">Reference proteome</keyword>
<reference evidence="2 3" key="1">
    <citation type="submission" date="2019-06" db="EMBL/GenBank/DDBJ databases">
        <title>Sequencing the genomes of 1000 actinobacteria strains.</title>
        <authorList>
            <person name="Klenk H.-P."/>
        </authorList>
    </citation>
    <scope>NUCLEOTIDE SEQUENCE [LARGE SCALE GENOMIC DNA]</scope>
    <source>
        <strain evidence="2 3">DSM 4813</strain>
    </source>
</reference>
<gene>
    <name evidence="2" type="ORF">FB461_1322</name>
</gene>
<dbReference type="Gene3D" id="3.60.15.10">
    <property type="entry name" value="Ribonuclease Z/Hydroxyacylglutathione hydrolase-like"/>
    <property type="match status" value="1"/>
</dbReference>
<dbReference type="PANTHER" id="PTHR46018">
    <property type="entry name" value="ZINC PHOSPHODIESTERASE ELAC PROTEIN 1"/>
    <property type="match status" value="1"/>
</dbReference>
<dbReference type="InterPro" id="IPR001279">
    <property type="entry name" value="Metallo-B-lactamas"/>
</dbReference>
<evidence type="ECO:0000313" key="3">
    <source>
        <dbReference type="Proteomes" id="UP000315389"/>
    </source>
</evidence>
<name>A0A542ZWS0_RARFA</name>
<dbReference type="PANTHER" id="PTHR46018:SF4">
    <property type="entry name" value="METALLO-HYDROLASE YHFI-RELATED"/>
    <property type="match status" value="1"/>
</dbReference>
<accession>A0A542ZWS0</accession>
<evidence type="ECO:0000313" key="2">
    <source>
        <dbReference type="EMBL" id="TQL64801.1"/>
    </source>
</evidence>
<comment type="caution">
    <text evidence="2">The sequence shown here is derived from an EMBL/GenBank/DDBJ whole genome shotgun (WGS) entry which is preliminary data.</text>
</comment>
<evidence type="ECO:0000259" key="1">
    <source>
        <dbReference type="Pfam" id="PF12706"/>
    </source>
</evidence>
<protein>
    <submittedName>
        <fullName evidence="2">Ribonuclease BN (tRNA processing enzyme)</fullName>
    </submittedName>
</protein>
<dbReference type="AlphaFoldDB" id="A0A542ZWS0"/>
<dbReference type="RefSeq" id="WP_142120007.1">
    <property type="nucleotide sequence ID" value="NZ_BAAASV010000001.1"/>
</dbReference>
<dbReference type="EMBL" id="VFOS01000001">
    <property type="protein sequence ID" value="TQL64801.1"/>
    <property type="molecule type" value="Genomic_DNA"/>
</dbReference>
<feature type="domain" description="Metallo-beta-lactamase" evidence="1">
    <location>
        <begin position="53"/>
        <end position="249"/>
    </location>
</feature>
<sequence length="281" mass="29475">MKLTVVGCAGSYAGPESAASCYLVQASDESGRVWNLILDLGSGSFGSLQRHIEPSELDAVAISHMHADHIADITGLEVYRKYHPERAERIGAGPADRAEALTVLGPSGIARRVARLSASEDESSATPAGALTGEPCTFRFVEWETATTYRIGPFTIEAFDAHHPIEAYSIRISGPSDSGAAEPVVLAFSGDTDDCAGVRAAASGADLFLCEAAFVSGRDDAIDGVHLTGQRAGRIATDAGVRQLALTHIPAWNAPGIARDEARVEYAGPLSVVRPGDTFVL</sequence>